<gene>
    <name evidence="1" type="ORF">CN311_22865</name>
</gene>
<dbReference type="AlphaFoldDB" id="A0A2A6FA17"/>
<dbReference type="EMBL" id="NWQG01000167">
    <property type="protein sequence ID" value="PDQ18787.1"/>
    <property type="molecule type" value="Genomic_DNA"/>
</dbReference>
<dbReference type="Gene3D" id="3.40.50.2000">
    <property type="entry name" value="Glycogen Phosphorylase B"/>
    <property type="match status" value="1"/>
</dbReference>
<keyword evidence="2" id="KW-1185">Reference proteome</keyword>
<dbReference type="RefSeq" id="WP_097575961.1">
    <property type="nucleotide sequence ID" value="NZ_NWQG01000167.1"/>
</dbReference>
<dbReference type="SUPFAM" id="SSF53756">
    <property type="entry name" value="UDP-Glycosyltransferase/glycogen phosphorylase"/>
    <property type="match status" value="1"/>
</dbReference>
<organism evidence="1 2">
    <name type="scientific">Mesorhizobium sanjuanii</name>
    <dbReference type="NCBI Taxonomy" id="2037900"/>
    <lineage>
        <taxon>Bacteria</taxon>
        <taxon>Pseudomonadati</taxon>
        <taxon>Pseudomonadota</taxon>
        <taxon>Alphaproteobacteria</taxon>
        <taxon>Hyphomicrobiales</taxon>
        <taxon>Phyllobacteriaceae</taxon>
        <taxon>Mesorhizobium</taxon>
    </lineage>
</organism>
<keyword evidence="1" id="KW-0808">Transferase</keyword>
<comment type="caution">
    <text evidence="1">The sequence shown here is derived from an EMBL/GenBank/DDBJ whole genome shotgun (WGS) entry which is preliminary data.</text>
</comment>
<reference evidence="1 2" key="1">
    <citation type="submission" date="2017-09" db="EMBL/GenBank/DDBJ databases">
        <title>Mesorhizobum sanjuanii sp. nov. isolated from nodules of Lotus tenuis in saline-alkaline lowlands of Flooding Pampa.</title>
        <authorList>
            <person name="Sannazzaro A.I."/>
            <person name="Torres Tejerizo G.A."/>
            <person name="Fontana F."/>
            <person name="Cumpa Velazquez L.M."/>
            <person name="Hansen L."/>
            <person name="Pistorio M."/>
            <person name="Estrella M.J."/>
        </authorList>
    </citation>
    <scope>NUCLEOTIDE SEQUENCE [LARGE SCALE GENOMIC DNA]</scope>
    <source>
        <strain evidence="1 2">BSA136</strain>
    </source>
</reference>
<accession>A0A2A6FA17</accession>
<protein>
    <submittedName>
        <fullName evidence="1">Glycosyltransferase</fullName>
    </submittedName>
</protein>
<evidence type="ECO:0000313" key="1">
    <source>
        <dbReference type="EMBL" id="PDQ18787.1"/>
    </source>
</evidence>
<proteinExistence type="predicted"/>
<dbReference type="Proteomes" id="UP000219182">
    <property type="component" value="Unassembled WGS sequence"/>
</dbReference>
<evidence type="ECO:0000313" key="2">
    <source>
        <dbReference type="Proteomes" id="UP000219182"/>
    </source>
</evidence>
<name>A0A2A6FA17_9HYPH</name>
<sequence>MDKDRHETFEEMIGPVGSPLQRVLLKASRRANRTADKLRLSARKRFPFILPSRGPLSDLDGGIQVSVHVVSRDPLVLYTPVGGPRPFYSVAAIGRRLASRRAAFLLMPSWTLERPAVVEQIGRDLAWYARLCPDHEVIFLCNTEEERRLIAAAGGTAIFSNHNLMISEDVFRPLPDVPVEFDAVYTGRISHTKRHYLAFDIERLVHIATSIGELPPSGARAFVRRLQAQSPLHRIANPIVDGMTASLSQAEVNRVYNQAAVGLCLSAAEGAMYSSMEYLMAGLPIVSTPSLGGRDVYFDPNYCLIAEPEPAAIRKAVETLRDRAIPRQEIRARTLEKVRAQRLELMAYLSALLRRMGSDAPPLSQWPFPPTSALMRWAPVRDHARELAALASPADRA</sequence>
<dbReference type="GO" id="GO:0016740">
    <property type="term" value="F:transferase activity"/>
    <property type="evidence" value="ECO:0007669"/>
    <property type="project" value="UniProtKB-KW"/>
</dbReference>